<protein>
    <recommendedName>
        <fullName evidence="13">MIND kinetochore complex component Nnf1</fullName>
    </recommendedName>
</protein>
<evidence type="ECO:0000256" key="2">
    <source>
        <dbReference type="ARBA" id="ARBA00004629"/>
    </source>
</evidence>
<organism evidence="11 12">
    <name type="scientific">Exophiala bonariae</name>
    <dbReference type="NCBI Taxonomy" id="1690606"/>
    <lineage>
        <taxon>Eukaryota</taxon>
        <taxon>Fungi</taxon>
        <taxon>Dikarya</taxon>
        <taxon>Ascomycota</taxon>
        <taxon>Pezizomycotina</taxon>
        <taxon>Eurotiomycetes</taxon>
        <taxon>Chaetothyriomycetidae</taxon>
        <taxon>Chaetothyriales</taxon>
        <taxon>Herpotrichiellaceae</taxon>
        <taxon>Exophiala</taxon>
    </lineage>
</organism>
<keyword evidence="12" id="KW-1185">Reference proteome</keyword>
<evidence type="ECO:0000256" key="3">
    <source>
        <dbReference type="ARBA" id="ARBA00022454"/>
    </source>
</evidence>
<dbReference type="Proteomes" id="UP001358417">
    <property type="component" value="Unassembled WGS sequence"/>
</dbReference>
<dbReference type="InterPro" id="IPR007128">
    <property type="entry name" value="PMF1/Nnf1"/>
</dbReference>
<evidence type="ECO:0000313" key="11">
    <source>
        <dbReference type="EMBL" id="KAK5045742.1"/>
    </source>
</evidence>
<keyword evidence="4" id="KW-0132">Cell division</keyword>
<dbReference type="GO" id="GO:0000444">
    <property type="term" value="C:MIS12/MIND type complex"/>
    <property type="evidence" value="ECO:0007669"/>
    <property type="project" value="InterPro"/>
</dbReference>
<evidence type="ECO:0000313" key="12">
    <source>
        <dbReference type="Proteomes" id="UP001358417"/>
    </source>
</evidence>
<evidence type="ECO:0000256" key="8">
    <source>
        <dbReference type="ARBA" id="ARBA00023306"/>
    </source>
</evidence>
<dbReference type="GO" id="GO:0005634">
    <property type="term" value="C:nucleus"/>
    <property type="evidence" value="ECO:0007669"/>
    <property type="project" value="UniProtKB-SubCell"/>
</dbReference>
<dbReference type="EMBL" id="JAVRRD010000034">
    <property type="protein sequence ID" value="KAK5045742.1"/>
    <property type="molecule type" value="Genomic_DNA"/>
</dbReference>
<comment type="caution">
    <text evidence="11">The sequence shown here is derived from an EMBL/GenBank/DDBJ whole genome shotgun (WGS) entry which is preliminary data.</text>
</comment>
<feature type="region of interest" description="Disordered" evidence="10">
    <location>
        <begin position="1"/>
        <end position="23"/>
    </location>
</feature>
<evidence type="ECO:0000256" key="1">
    <source>
        <dbReference type="ARBA" id="ARBA00004123"/>
    </source>
</evidence>
<evidence type="ECO:0000256" key="4">
    <source>
        <dbReference type="ARBA" id="ARBA00022618"/>
    </source>
</evidence>
<accession>A0AAV9MVS0</accession>
<comment type="subcellular location">
    <subcellularLocation>
        <location evidence="2">Chromosome</location>
        <location evidence="2">Centromere</location>
        <location evidence="2">Kinetochore</location>
    </subcellularLocation>
    <subcellularLocation>
        <location evidence="1">Nucleus</location>
    </subcellularLocation>
</comment>
<dbReference type="RefSeq" id="XP_064701353.1">
    <property type="nucleotide sequence ID" value="XM_064852378.1"/>
</dbReference>
<keyword evidence="6" id="KW-0995">Kinetochore</keyword>
<gene>
    <name evidence="11" type="ORF">LTR84_008834</name>
</gene>
<dbReference type="PANTHER" id="PTHR15459">
    <property type="entry name" value="POLYAMINE-MODULATED FACTOR 1"/>
    <property type="match status" value="1"/>
</dbReference>
<dbReference type="PANTHER" id="PTHR15459:SF3">
    <property type="entry name" value="POLYAMINE-MODULATED FACTOR 1"/>
    <property type="match status" value="1"/>
</dbReference>
<dbReference type="Gene3D" id="1.20.58.90">
    <property type="match status" value="1"/>
</dbReference>
<keyword evidence="7" id="KW-0539">Nucleus</keyword>
<dbReference type="Pfam" id="PF03980">
    <property type="entry name" value="Nnf1"/>
    <property type="match status" value="1"/>
</dbReference>
<evidence type="ECO:0008006" key="13">
    <source>
        <dbReference type="Google" id="ProtNLM"/>
    </source>
</evidence>
<reference evidence="11 12" key="1">
    <citation type="submission" date="2023-08" db="EMBL/GenBank/DDBJ databases">
        <title>Black Yeasts Isolated from many extreme environments.</title>
        <authorList>
            <person name="Coleine C."/>
            <person name="Stajich J.E."/>
            <person name="Selbmann L."/>
        </authorList>
    </citation>
    <scope>NUCLEOTIDE SEQUENCE [LARGE SCALE GENOMIC DNA]</scope>
    <source>
        <strain evidence="11 12">CCFEE 5792</strain>
    </source>
</reference>
<keyword evidence="5" id="KW-0498">Mitosis</keyword>
<dbReference type="GO" id="GO:0007059">
    <property type="term" value="P:chromosome segregation"/>
    <property type="evidence" value="ECO:0007669"/>
    <property type="project" value="TreeGrafter"/>
</dbReference>
<dbReference type="AlphaFoldDB" id="A0AAV9MVS0"/>
<evidence type="ECO:0000256" key="5">
    <source>
        <dbReference type="ARBA" id="ARBA00022776"/>
    </source>
</evidence>
<evidence type="ECO:0000256" key="9">
    <source>
        <dbReference type="ARBA" id="ARBA00023328"/>
    </source>
</evidence>
<sequence length="219" mass="24437">MADRGSASPSPPPKAPTATAPGPRAAALQKVFNGALSSSIKANSYANFSSCFPTPARYCPTAMEGVWKQLNTRLEEECRRDFEKILEERQIVEGLNQWDSMIEEARGRKNRGVEGEEPARALHTLSADELYTAHLTPYFQQVTDDLNSKLQRTQQENAQMMTTIDQQRAEIERLLKGLNTAVKDIEGSVEAIQSHEQAGVSELRSDIWQMEQEVALSRT</sequence>
<dbReference type="GeneID" id="89976996"/>
<evidence type="ECO:0000256" key="10">
    <source>
        <dbReference type="SAM" id="MobiDB-lite"/>
    </source>
</evidence>
<evidence type="ECO:0000256" key="7">
    <source>
        <dbReference type="ARBA" id="ARBA00023242"/>
    </source>
</evidence>
<dbReference type="GO" id="GO:0051301">
    <property type="term" value="P:cell division"/>
    <property type="evidence" value="ECO:0007669"/>
    <property type="project" value="UniProtKB-KW"/>
</dbReference>
<name>A0AAV9MVS0_9EURO</name>
<keyword evidence="9" id="KW-0137">Centromere</keyword>
<proteinExistence type="predicted"/>
<keyword evidence="3" id="KW-0158">Chromosome</keyword>
<evidence type="ECO:0000256" key="6">
    <source>
        <dbReference type="ARBA" id="ARBA00022838"/>
    </source>
</evidence>
<keyword evidence="8" id="KW-0131">Cell cycle</keyword>